<dbReference type="InterPro" id="IPR003526">
    <property type="entry name" value="MECDP_synthase"/>
</dbReference>
<dbReference type="GO" id="GO:0046872">
    <property type="term" value="F:metal ion binding"/>
    <property type="evidence" value="ECO:0007669"/>
    <property type="project" value="UniProtKB-KW"/>
</dbReference>
<evidence type="ECO:0000256" key="3">
    <source>
        <dbReference type="ARBA" id="ARBA00004709"/>
    </source>
</evidence>
<reference evidence="9" key="1">
    <citation type="submission" date="2019-03" db="EMBL/GenBank/DDBJ databases">
        <title>Lake Tanganyika Metagenome-Assembled Genomes (MAGs).</title>
        <authorList>
            <person name="Tran P."/>
        </authorList>
    </citation>
    <scope>NUCLEOTIDE SEQUENCE</scope>
    <source>
        <strain evidence="9">M_DeepCast_50m_m2_156</strain>
    </source>
</reference>
<accession>A0A8T4C828</accession>
<evidence type="ECO:0000256" key="6">
    <source>
        <dbReference type="ARBA" id="ARBA00023229"/>
    </source>
</evidence>
<evidence type="ECO:0000256" key="5">
    <source>
        <dbReference type="ARBA" id="ARBA00022723"/>
    </source>
</evidence>
<name>A0A8T4C828_9ARCH</name>
<dbReference type="CDD" id="cd00554">
    <property type="entry name" value="MECDP_synthase"/>
    <property type="match status" value="1"/>
</dbReference>
<proteinExistence type="inferred from homology"/>
<comment type="catalytic activity">
    <reaction evidence="1">
        <text>4-CDP-2-C-methyl-D-erythritol 2-phosphate = 2-C-methyl-D-erythritol 2,4-cyclic diphosphate + CMP</text>
        <dbReference type="Rhea" id="RHEA:23864"/>
        <dbReference type="ChEBI" id="CHEBI:57919"/>
        <dbReference type="ChEBI" id="CHEBI:58483"/>
        <dbReference type="ChEBI" id="CHEBI:60377"/>
        <dbReference type="EC" id="4.6.1.12"/>
    </reaction>
</comment>
<dbReference type="InterPro" id="IPR020555">
    <property type="entry name" value="MECDP_synthase_CS"/>
</dbReference>
<dbReference type="PROSITE" id="PS01350">
    <property type="entry name" value="ISPF"/>
    <property type="match status" value="1"/>
</dbReference>
<dbReference type="Gene3D" id="3.30.1330.50">
    <property type="entry name" value="2-C-methyl-D-erythritol 2,4-cyclodiphosphate synthase"/>
    <property type="match status" value="1"/>
</dbReference>
<dbReference type="GO" id="GO:0016114">
    <property type="term" value="P:terpenoid biosynthetic process"/>
    <property type="evidence" value="ECO:0007669"/>
    <property type="project" value="InterPro"/>
</dbReference>
<dbReference type="EC" id="4.6.1.12" evidence="4"/>
<comment type="cofactor">
    <cofactor evidence="2">
        <name>a divalent metal cation</name>
        <dbReference type="ChEBI" id="CHEBI:60240"/>
    </cofactor>
</comment>
<dbReference type="AlphaFoldDB" id="A0A8T4C828"/>
<dbReference type="SUPFAM" id="SSF69765">
    <property type="entry name" value="IpsF-like"/>
    <property type="match status" value="1"/>
</dbReference>
<protein>
    <recommendedName>
        <fullName evidence="4">2-C-methyl-D-erythritol 2,4-cyclodiphosphate synthase</fullName>
        <ecNumber evidence="4">4.6.1.12</ecNumber>
    </recommendedName>
</protein>
<evidence type="ECO:0000313" key="10">
    <source>
        <dbReference type="Proteomes" id="UP000774699"/>
    </source>
</evidence>
<evidence type="ECO:0000256" key="2">
    <source>
        <dbReference type="ARBA" id="ARBA00001968"/>
    </source>
</evidence>
<evidence type="ECO:0000256" key="1">
    <source>
        <dbReference type="ARBA" id="ARBA00000200"/>
    </source>
</evidence>
<evidence type="ECO:0000256" key="7">
    <source>
        <dbReference type="ARBA" id="ARBA00023239"/>
    </source>
</evidence>
<dbReference type="Proteomes" id="UP000774699">
    <property type="component" value="Unassembled WGS sequence"/>
</dbReference>
<dbReference type="EMBL" id="VGJJ01000058">
    <property type="protein sequence ID" value="MBM3282601.1"/>
    <property type="molecule type" value="Genomic_DNA"/>
</dbReference>
<keyword evidence="5" id="KW-0479">Metal-binding</keyword>
<sequence length="160" mass="16977">MHRIGMGTDSHAFADLNSGKRLVLGSVEIPGEIGLVGDSDGDVILHAAFNAIMSALGEQGLGFYFNKNNMDKYGHSTAILEVGLEKMHSLGFRVGNISITLEGKKPRLQKHIPSIQEAMSALLHVLPACVGITITSGDGLTSFGKGEGLYCQAVVLLEKI</sequence>
<comment type="pathway">
    <text evidence="3">Isoprenoid biosynthesis; isopentenyl diphosphate biosynthesis via DXP pathway; isopentenyl diphosphate from 1-deoxy-D-xylulose 5-phosphate: step 4/6.</text>
</comment>
<evidence type="ECO:0000313" key="9">
    <source>
        <dbReference type="EMBL" id="MBM3282601.1"/>
    </source>
</evidence>
<keyword evidence="7 9" id="KW-0456">Lyase</keyword>
<dbReference type="InterPro" id="IPR036571">
    <property type="entry name" value="MECDP_synthase_sf"/>
</dbReference>
<feature type="domain" description="2-C-methyl-D-erythritol 2,4-cyclodiphosphate synthase" evidence="8">
    <location>
        <begin position="3"/>
        <end position="157"/>
    </location>
</feature>
<organism evidence="9 10">
    <name type="scientific">Candidatus Iainarchaeum sp</name>
    <dbReference type="NCBI Taxonomy" id="3101447"/>
    <lineage>
        <taxon>Archaea</taxon>
        <taxon>Candidatus Iainarchaeota</taxon>
        <taxon>Candidatus Iainarchaeia</taxon>
        <taxon>Candidatus Iainarchaeales</taxon>
        <taxon>Candidatus Iainarchaeaceae</taxon>
        <taxon>Candidatus Iainarchaeum</taxon>
    </lineage>
</organism>
<dbReference type="HAMAP" id="MF_00107">
    <property type="entry name" value="IspF"/>
    <property type="match status" value="1"/>
</dbReference>
<evidence type="ECO:0000256" key="4">
    <source>
        <dbReference type="ARBA" id="ARBA00012579"/>
    </source>
</evidence>
<evidence type="ECO:0000259" key="8">
    <source>
        <dbReference type="Pfam" id="PF02542"/>
    </source>
</evidence>
<dbReference type="Pfam" id="PF02542">
    <property type="entry name" value="YgbB"/>
    <property type="match status" value="1"/>
</dbReference>
<dbReference type="NCBIfam" id="TIGR00151">
    <property type="entry name" value="ispF"/>
    <property type="match status" value="1"/>
</dbReference>
<dbReference type="PANTHER" id="PTHR43181:SF1">
    <property type="entry name" value="2-C-METHYL-D-ERYTHRITOL 2,4-CYCLODIPHOSPHATE SYNTHASE, CHLOROPLASTIC"/>
    <property type="match status" value="1"/>
</dbReference>
<gene>
    <name evidence="9" type="primary">ispF</name>
    <name evidence="9" type="ORF">FJY86_04685</name>
</gene>
<dbReference type="GO" id="GO:0008685">
    <property type="term" value="F:2-C-methyl-D-erythritol 2,4-cyclodiphosphate synthase activity"/>
    <property type="evidence" value="ECO:0007669"/>
    <property type="project" value="UniProtKB-EC"/>
</dbReference>
<dbReference type="PANTHER" id="PTHR43181">
    <property type="entry name" value="2-C-METHYL-D-ERYTHRITOL 2,4-CYCLODIPHOSPHATE SYNTHASE, CHLOROPLASTIC"/>
    <property type="match status" value="1"/>
</dbReference>
<keyword evidence="6" id="KW-0414">Isoprene biosynthesis</keyword>
<comment type="caution">
    <text evidence="9">The sequence shown here is derived from an EMBL/GenBank/DDBJ whole genome shotgun (WGS) entry which is preliminary data.</text>
</comment>